<dbReference type="AlphaFoldDB" id="A0AAN8X0V3"/>
<keyword evidence="2" id="KW-1185">Reference proteome</keyword>
<evidence type="ECO:0000313" key="2">
    <source>
        <dbReference type="Proteomes" id="UP001381693"/>
    </source>
</evidence>
<reference evidence="1 2" key="1">
    <citation type="submission" date="2023-11" db="EMBL/GenBank/DDBJ databases">
        <title>Halocaridina rubra genome assembly.</title>
        <authorList>
            <person name="Smith C."/>
        </authorList>
    </citation>
    <scope>NUCLEOTIDE SEQUENCE [LARGE SCALE GENOMIC DNA]</scope>
    <source>
        <strain evidence="1">EP-1</strain>
        <tissue evidence="1">Whole</tissue>
    </source>
</reference>
<sequence>MEFAPFNLLFCRQIRGPLNVVNDQWLNDEDTPLTVTKFNDIVSDAPKLCPYIKHDIQLMPDTSPMLQPAYRLDPKKEIMHAKVDYLLQHGSAAPSILHGFLHLY</sequence>
<organism evidence="1 2">
    <name type="scientific">Halocaridina rubra</name>
    <name type="common">Hawaiian red shrimp</name>
    <dbReference type="NCBI Taxonomy" id="373956"/>
    <lineage>
        <taxon>Eukaryota</taxon>
        <taxon>Metazoa</taxon>
        <taxon>Ecdysozoa</taxon>
        <taxon>Arthropoda</taxon>
        <taxon>Crustacea</taxon>
        <taxon>Multicrustacea</taxon>
        <taxon>Malacostraca</taxon>
        <taxon>Eumalacostraca</taxon>
        <taxon>Eucarida</taxon>
        <taxon>Decapoda</taxon>
        <taxon>Pleocyemata</taxon>
        <taxon>Caridea</taxon>
        <taxon>Atyoidea</taxon>
        <taxon>Atyidae</taxon>
        <taxon>Halocaridina</taxon>
    </lineage>
</organism>
<protein>
    <submittedName>
        <fullName evidence="1">Uncharacterized protein</fullName>
    </submittedName>
</protein>
<gene>
    <name evidence="1" type="ORF">SK128_005082</name>
</gene>
<dbReference type="Proteomes" id="UP001381693">
    <property type="component" value="Unassembled WGS sequence"/>
</dbReference>
<proteinExistence type="predicted"/>
<evidence type="ECO:0000313" key="1">
    <source>
        <dbReference type="EMBL" id="KAK7070009.1"/>
    </source>
</evidence>
<name>A0AAN8X0V3_HALRR</name>
<accession>A0AAN8X0V3</accession>
<dbReference type="EMBL" id="JAXCGZ010015607">
    <property type="protein sequence ID" value="KAK7070009.1"/>
    <property type="molecule type" value="Genomic_DNA"/>
</dbReference>
<comment type="caution">
    <text evidence="1">The sequence shown here is derived from an EMBL/GenBank/DDBJ whole genome shotgun (WGS) entry which is preliminary data.</text>
</comment>